<dbReference type="EMBL" id="CP001114">
    <property type="protein sequence ID" value="ACO45997.1"/>
    <property type="molecule type" value="Genomic_DNA"/>
</dbReference>
<dbReference type="PaxDb" id="546414-Deide_11010"/>
<dbReference type="KEGG" id="ddr:Deide_11010"/>
<dbReference type="HOGENOM" id="CLU_1822217_0_0_0"/>
<evidence type="ECO:0000313" key="3">
    <source>
        <dbReference type="Proteomes" id="UP000002208"/>
    </source>
</evidence>
<evidence type="ECO:0000313" key="2">
    <source>
        <dbReference type="EMBL" id="ACO45997.1"/>
    </source>
</evidence>
<dbReference type="Proteomes" id="UP000002208">
    <property type="component" value="Chromosome"/>
</dbReference>
<feature type="transmembrane region" description="Helical" evidence="1">
    <location>
        <begin position="84"/>
        <end position="107"/>
    </location>
</feature>
<sequence length="156" mass="16767">MTPQKSPSAPQPASGPDSPFDPALADAGRIPTLVVLWGLFTLSSTPFLGRLLQGETTLFAQNVLYTCATAVLLVLVWRGSVWAWRLTVSFSIFTGLVVFVVGMLAGANSWMGWLVSAAGIGFLLLACCLVAIPSIRSFLDSRWAARRRSTPARSRP</sequence>
<name>C1CUY0_DEIDV</name>
<accession>C1CUY0</accession>
<gene>
    <name evidence="2" type="ordered locus">Deide_11010</name>
</gene>
<keyword evidence="1" id="KW-1133">Transmembrane helix</keyword>
<feature type="transmembrane region" description="Helical" evidence="1">
    <location>
        <begin position="33"/>
        <end position="52"/>
    </location>
</feature>
<keyword evidence="3" id="KW-1185">Reference proteome</keyword>
<dbReference type="OrthoDB" id="73300at2"/>
<dbReference type="RefSeq" id="WP_012693120.1">
    <property type="nucleotide sequence ID" value="NC_012526.1"/>
</dbReference>
<keyword evidence="1" id="KW-0812">Transmembrane</keyword>
<dbReference type="STRING" id="546414.Deide_11010"/>
<keyword evidence="1" id="KW-0472">Membrane</keyword>
<feature type="transmembrane region" description="Helical" evidence="1">
    <location>
        <begin position="58"/>
        <end position="77"/>
    </location>
</feature>
<protein>
    <submittedName>
        <fullName evidence="2">Uncharacterized protein</fullName>
    </submittedName>
</protein>
<proteinExistence type="predicted"/>
<dbReference type="AlphaFoldDB" id="C1CUY0"/>
<feature type="transmembrane region" description="Helical" evidence="1">
    <location>
        <begin position="113"/>
        <end position="139"/>
    </location>
</feature>
<reference evidence="2 3" key="1">
    <citation type="journal article" date="2009" name="PLoS Genet.">
        <title>Alliance of proteomics and genomics to unravel the specificities of Sahara bacterium Deinococcus deserti.</title>
        <authorList>
            <person name="de Groot A."/>
            <person name="Dulermo R."/>
            <person name="Ortet P."/>
            <person name="Blanchard L."/>
            <person name="Guerin P."/>
            <person name="Fernandez B."/>
            <person name="Vacherie B."/>
            <person name="Dossat C."/>
            <person name="Jolivet E."/>
            <person name="Siguier P."/>
            <person name="Chandler M."/>
            <person name="Barakat M."/>
            <person name="Dedieu A."/>
            <person name="Barbe V."/>
            <person name="Heulin T."/>
            <person name="Sommer S."/>
            <person name="Achouak W."/>
            <person name="Armengaud J."/>
        </authorList>
    </citation>
    <scope>NUCLEOTIDE SEQUENCE [LARGE SCALE GENOMIC DNA]</scope>
    <source>
        <strain evidence="3">DSM 17065 / CIP 109153 / LMG 22923 / VCD115</strain>
    </source>
</reference>
<evidence type="ECO:0000256" key="1">
    <source>
        <dbReference type="SAM" id="Phobius"/>
    </source>
</evidence>
<organism evidence="2 3">
    <name type="scientific">Deinococcus deserti (strain DSM 17065 / CIP 109153 / LMG 22923 / VCD115)</name>
    <dbReference type="NCBI Taxonomy" id="546414"/>
    <lineage>
        <taxon>Bacteria</taxon>
        <taxon>Thermotogati</taxon>
        <taxon>Deinococcota</taxon>
        <taxon>Deinococci</taxon>
        <taxon>Deinococcales</taxon>
        <taxon>Deinococcaceae</taxon>
        <taxon>Deinococcus</taxon>
    </lineage>
</organism>